<dbReference type="STRING" id="662367.SAMN05216167_102617"/>
<keyword evidence="2" id="KW-1185">Reference proteome</keyword>
<evidence type="ECO:0000313" key="1">
    <source>
        <dbReference type="EMBL" id="SFC86095.1"/>
    </source>
</evidence>
<organism evidence="1 2">
    <name type="scientific">Spirosoma endophyticum</name>
    <dbReference type="NCBI Taxonomy" id="662367"/>
    <lineage>
        <taxon>Bacteria</taxon>
        <taxon>Pseudomonadati</taxon>
        <taxon>Bacteroidota</taxon>
        <taxon>Cytophagia</taxon>
        <taxon>Cytophagales</taxon>
        <taxon>Cytophagaceae</taxon>
        <taxon>Spirosoma</taxon>
    </lineage>
</organism>
<dbReference type="Pfam" id="PF20242">
    <property type="entry name" value="Emfourin"/>
    <property type="match status" value="1"/>
</dbReference>
<dbReference type="InterPro" id="IPR049457">
    <property type="entry name" value="Emfourin"/>
</dbReference>
<evidence type="ECO:0000313" key="2">
    <source>
        <dbReference type="Proteomes" id="UP000198598"/>
    </source>
</evidence>
<gene>
    <name evidence="1" type="ORF">SAMN05216167_102617</name>
</gene>
<name>A0A1I1MLU9_9BACT</name>
<dbReference type="AlphaFoldDB" id="A0A1I1MLU9"/>
<protein>
    <submittedName>
        <fullName evidence="1">Uncharacterized protein</fullName>
    </submittedName>
</protein>
<dbReference type="Proteomes" id="UP000198598">
    <property type="component" value="Unassembled WGS sequence"/>
</dbReference>
<reference evidence="1 2" key="1">
    <citation type="submission" date="2016-10" db="EMBL/GenBank/DDBJ databases">
        <authorList>
            <person name="de Groot N.N."/>
        </authorList>
    </citation>
    <scope>NUCLEOTIDE SEQUENCE [LARGE SCALE GENOMIC DNA]</scope>
    <source>
        <strain evidence="1 2">DSM 26130</strain>
    </source>
</reference>
<accession>A0A1I1MLU9</accession>
<sequence>MKVVYAREGGLFPQVAETEATTADLPIDLQKLAAAVLAEPGSYTSRSANSNLRDGYQYRLTLQEGSKRANLTFDDSSLPAAIQPLVHFLQQRTGKP</sequence>
<dbReference type="RefSeq" id="WP_093824727.1">
    <property type="nucleotide sequence ID" value="NZ_FOLQ01000002.1"/>
</dbReference>
<dbReference type="EMBL" id="FOLQ01000002">
    <property type="protein sequence ID" value="SFC86095.1"/>
    <property type="molecule type" value="Genomic_DNA"/>
</dbReference>
<proteinExistence type="predicted"/>
<dbReference type="OrthoDB" id="961532at2"/>